<dbReference type="GO" id="GO:0005737">
    <property type="term" value="C:cytoplasm"/>
    <property type="evidence" value="ECO:0007669"/>
    <property type="project" value="TreeGrafter"/>
</dbReference>
<comment type="caution">
    <text evidence="1">The sequence shown here is derived from an EMBL/GenBank/DDBJ whole genome shotgun (WGS) entry which is preliminary data.</text>
</comment>
<proteinExistence type="predicted"/>
<dbReference type="OrthoDB" id="8689761at2"/>
<dbReference type="RefSeq" id="WP_124150482.1">
    <property type="nucleotide sequence ID" value="NZ_RQIS01000004.1"/>
</dbReference>
<dbReference type="PANTHER" id="PTHR30143">
    <property type="entry name" value="ACID HYDRATASE"/>
    <property type="match status" value="1"/>
</dbReference>
<dbReference type="AlphaFoldDB" id="A0A3N6P3C5"/>
<sequence length="253" mass="26902">MTHDHLAQLLVNARRRHQPIVTVAPEHLPPDAATAYAVQQAVLAGLGTTTGAWKVGARTPGGPASGAPIPAPLVHASPARLEQQAFFRVLVELEVAFRFAEPIAPRADAYARDEVLARVGQILPAIEIVDSRFAEWPNVAPLAQLADAQNNGALVTGHAVPYSALARSFDFVAPKLELTFNGTSLVSEASGNPAGDPRELLVWFVNHCAAMGITIESEWTVTTGTYVGAHRLDVPGLLHGHIDGLGEVEIEFV</sequence>
<dbReference type="InterPro" id="IPR036663">
    <property type="entry name" value="Fumarylacetoacetase_C_sf"/>
</dbReference>
<dbReference type="Proteomes" id="UP000272778">
    <property type="component" value="Unassembled WGS sequence"/>
</dbReference>
<name>A0A3N6P3C5_9BURK</name>
<dbReference type="GO" id="GO:0008684">
    <property type="term" value="F:2-oxopent-4-enoate hydratase activity"/>
    <property type="evidence" value="ECO:0007669"/>
    <property type="project" value="TreeGrafter"/>
</dbReference>
<protein>
    <submittedName>
        <fullName evidence="1">Hydratase</fullName>
    </submittedName>
</protein>
<evidence type="ECO:0000313" key="2">
    <source>
        <dbReference type="Proteomes" id="UP000272778"/>
    </source>
</evidence>
<evidence type="ECO:0000313" key="1">
    <source>
        <dbReference type="EMBL" id="RQH08003.1"/>
    </source>
</evidence>
<accession>A0A3N6P3C5</accession>
<keyword evidence="2" id="KW-1185">Reference proteome</keyword>
<dbReference type="SUPFAM" id="SSF56529">
    <property type="entry name" value="FAH"/>
    <property type="match status" value="1"/>
</dbReference>
<gene>
    <name evidence="1" type="ORF">D1Y85_07845</name>
</gene>
<dbReference type="PANTHER" id="PTHR30143:SF0">
    <property type="entry name" value="2-KETO-4-PENTENOATE HYDRATASE"/>
    <property type="match status" value="1"/>
</dbReference>
<organism evidence="1 2">
    <name type="scientific">Paraburkholderia dinghuensis</name>
    <dbReference type="NCBI Taxonomy" id="2305225"/>
    <lineage>
        <taxon>Bacteria</taxon>
        <taxon>Pseudomonadati</taxon>
        <taxon>Pseudomonadota</taxon>
        <taxon>Betaproteobacteria</taxon>
        <taxon>Burkholderiales</taxon>
        <taxon>Burkholderiaceae</taxon>
        <taxon>Paraburkholderia</taxon>
    </lineage>
</organism>
<dbReference type="Gene3D" id="3.90.850.10">
    <property type="entry name" value="Fumarylacetoacetase-like, C-terminal domain"/>
    <property type="match status" value="1"/>
</dbReference>
<dbReference type="EMBL" id="RQIS01000004">
    <property type="protein sequence ID" value="RQH08003.1"/>
    <property type="molecule type" value="Genomic_DNA"/>
</dbReference>
<reference evidence="1 2" key="1">
    <citation type="submission" date="2018-11" db="EMBL/GenBank/DDBJ databases">
        <title>Paraburkholderia sp. DHOA04, isolated from soil.</title>
        <authorList>
            <person name="Gao Z.-H."/>
            <person name="Qiu L.-H."/>
            <person name="Fu J.-C."/>
        </authorList>
    </citation>
    <scope>NUCLEOTIDE SEQUENCE [LARGE SCALE GENOMIC DNA]</scope>
    <source>
        <strain evidence="1 2">DHOA04</strain>
    </source>
</reference>
<dbReference type="InterPro" id="IPR050772">
    <property type="entry name" value="Hydratase-Decarb/MhpD_sf"/>
</dbReference>